<dbReference type="PaxDb" id="39947-A0A0P0W2L5"/>
<organism evidence="1 2">
    <name type="scientific">Oryza sativa subsp. japonica</name>
    <name type="common">Rice</name>
    <dbReference type="NCBI Taxonomy" id="39947"/>
    <lineage>
        <taxon>Eukaryota</taxon>
        <taxon>Viridiplantae</taxon>
        <taxon>Streptophyta</taxon>
        <taxon>Embryophyta</taxon>
        <taxon>Tracheophyta</taxon>
        <taxon>Spermatophyta</taxon>
        <taxon>Magnoliopsida</taxon>
        <taxon>Liliopsida</taxon>
        <taxon>Poales</taxon>
        <taxon>Poaceae</taxon>
        <taxon>BOP clade</taxon>
        <taxon>Oryzoideae</taxon>
        <taxon>Oryzeae</taxon>
        <taxon>Oryzinae</taxon>
        <taxon>Oryza</taxon>
        <taxon>Oryza sativa</taxon>
    </lineage>
</organism>
<protein>
    <submittedName>
        <fullName evidence="1">Os03g0708750 protein</fullName>
    </submittedName>
</protein>
<dbReference type="InParanoid" id="A0A0P0W2L5"/>
<dbReference type="Gramene" id="Os03t0708750-01">
    <property type="protein sequence ID" value="Os03t0708750-01"/>
    <property type="gene ID" value="Os03g0708750"/>
</dbReference>
<proteinExistence type="predicted"/>
<accession>A0A0P0W2L5</accession>
<dbReference type="EMBL" id="AP014959">
    <property type="protein sequence ID" value="BAS86002.1"/>
    <property type="molecule type" value="Genomic_DNA"/>
</dbReference>
<dbReference type="Proteomes" id="UP000059680">
    <property type="component" value="Chromosome 3"/>
</dbReference>
<evidence type="ECO:0000313" key="2">
    <source>
        <dbReference type="Proteomes" id="UP000059680"/>
    </source>
</evidence>
<sequence>MLIATWHHGLAVAILTVNRNVPDTGEGRKSLRLHLHNPIKASVSRNRDISMITKVPTFLLKIHHFLTTVPIPKCAGRTGANTAVVIMGIAVP</sequence>
<reference evidence="1 2" key="2">
    <citation type="journal article" date="2013" name="Plant Cell Physiol.">
        <title>Rice Annotation Project Database (RAP-DB): an integrative and interactive database for rice genomics.</title>
        <authorList>
            <person name="Sakai H."/>
            <person name="Lee S.S."/>
            <person name="Tanaka T."/>
            <person name="Numa H."/>
            <person name="Kim J."/>
            <person name="Kawahara Y."/>
            <person name="Wakimoto H."/>
            <person name="Yang C.C."/>
            <person name="Iwamoto M."/>
            <person name="Abe T."/>
            <person name="Yamada Y."/>
            <person name="Muto A."/>
            <person name="Inokuchi H."/>
            <person name="Ikemura T."/>
            <person name="Matsumoto T."/>
            <person name="Sasaki T."/>
            <person name="Itoh T."/>
        </authorList>
    </citation>
    <scope>NUCLEOTIDE SEQUENCE [LARGE SCALE GENOMIC DNA]</scope>
    <source>
        <strain evidence="2">cv. Nipponbare</strain>
    </source>
</reference>
<evidence type="ECO:0000313" key="1">
    <source>
        <dbReference type="EMBL" id="BAS86002.1"/>
    </source>
</evidence>
<dbReference type="AlphaFoldDB" id="A0A0P0W2L5"/>
<keyword evidence="2" id="KW-1185">Reference proteome</keyword>
<reference evidence="2" key="1">
    <citation type="journal article" date="2005" name="Nature">
        <title>The map-based sequence of the rice genome.</title>
        <authorList>
            <consortium name="International rice genome sequencing project (IRGSP)"/>
            <person name="Matsumoto T."/>
            <person name="Wu J."/>
            <person name="Kanamori H."/>
            <person name="Katayose Y."/>
            <person name="Fujisawa M."/>
            <person name="Namiki N."/>
            <person name="Mizuno H."/>
            <person name="Yamamoto K."/>
            <person name="Antonio B.A."/>
            <person name="Baba T."/>
            <person name="Sakata K."/>
            <person name="Nagamura Y."/>
            <person name="Aoki H."/>
            <person name="Arikawa K."/>
            <person name="Arita K."/>
            <person name="Bito T."/>
            <person name="Chiden Y."/>
            <person name="Fujitsuka N."/>
            <person name="Fukunaka R."/>
            <person name="Hamada M."/>
            <person name="Harada C."/>
            <person name="Hayashi A."/>
            <person name="Hijishita S."/>
            <person name="Honda M."/>
            <person name="Hosokawa S."/>
            <person name="Ichikawa Y."/>
            <person name="Idonuma A."/>
            <person name="Iijima M."/>
            <person name="Ikeda M."/>
            <person name="Ikeno M."/>
            <person name="Ito K."/>
            <person name="Ito S."/>
            <person name="Ito T."/>
            <person name="Ito Y."/>
            <person name="Ito Y."/>
            <person name="Iwabuchi A."/>
            <person name="Kamiya K."/>
            <person name="Karasawa W."/>
            <person name="Kurita K."/>
            <person name="Katagiri S."/>
            <person name="Kikuta A."/>
            <person name="Kobayashi H."/>
            <person name="Kobayashi N."/>
            <person name="Machita K."/>
            <person name="Maehara T."/>
            <person name="Masukawa M."/>
            <person name="Mizubayashi T."/>
            <person name="Mukai Y."/>
            <person name="Nagasaki H."/>
            <person name="Nagata Y."/>
            <person name="Naito S."/>
            <person name="Nakashima M."/>
            <person name="Nakama Y."/>
            <person name="Nakamichi Y."/>
            <person name="Nakamura M."/>
            <person name="Meguro A."/>
            <person name="Negishi M."/>
            <person name="Ohta I."/>
            <person name="Ohta T."/>
            <person name="Okamoto M."/>
            <person name="Ono N."/>
            <person name="Saji S."/>
            <person name="Sakaguchi M."/>
            <person name="Sakai K."/>
            <person name="Shibata M."/>
            <person name="Shimokawa T."/>
            <person name="Song J."/>
            <person name="Takazaki Y."/>
            <person name="Terasawa K."/>
            <person name="Tsugane M."/>
            <person name="Tsuji K."/>
            <person name="Ueda S."/>
            <person name="Waki K."/>
            <person name="Yamagata H."/>
            <person name="Yamamoto M."/>
            <person name="Yamamoto S."/>
            <person name="Yamane H."/>
            <person name="Yoshiki S."/>
            <person name="Yoshihara R."/>
            <person name="Yukawa K."/>
            <person name="Zhong H."/>
            <person name="Yano M."/>
            <person name="Yuan Q."/>
            <person name="Ouyang S."/>
            <person name="Liu J."/>
            <person name="Jones K.M."/>
            <person name="Gansberger K."/>
            <person name="Moffat K."/>
            <person name="Hill J."/>
            <person name="Bera J."/>
            <person name="Fadrosh D."/>
            <person name="Jin S."/>
            <person name="Johri S."/>
            <person name="Kim M."/>
            <person name="Overton L."/>
            <person name="Reardon M."/>
            <person name="Tsitrin T."/>
            <person name="Vuong H."/>
            <person name="Weaver B."/>
            <person name="Ciecko A."/>
            <person name="Tallon L."/>
            <person name="Jackson J."/>
            <person name="Pai G."/>
            <person name="Aken S.V."/>
            <person name="Utterback T."/>
            <person name="Reidmuller S."/>
            <person name="Feldblyum T."/>
            <person name="Hsiao J."/>
            <person name="Zismann V."/>
            <person name="Iobst S."/>
            <person name="de Vazeille A.R."/>
            <person name="Buell C.R."/>
            <person name="Ying K."/>
            <person name="Li Y."/>
            <person name="Lu T."/>
            <person name="Huang Y."/>
            <person name="Zhao Q."/>
            <person name="Feng Q."/>
            <person name="Zhang L."/>
            <person name="Zhu J."/>
            <person name="Weng Q."/>
            <person name="Mu J."/>
            <person name="Lu Y."/>
            <person name="Fan D."/>
            <person name="Liu Y."/>
            <person name="Guan J."/>
            <person name="Zhang Y."/>
            <person name="Yu S."/>
            <person name="Liu X."/>
            <person name="Zhang Y."/>
            <person name="Hong G."/>
            <person name="Han B."/>
            <person name="Choisne N."/>
            <person name="Demange N."/>
            <person name="Orjeda G."/>
            <person name="Samain S."/>
            <person name="Cattolico L."/>
            <person name="Pelletier E."/>
            <person name="Couloux A."/>
            <person name="Segurens B."/>
            <person name="Wincker P."/>
            <person name="D'Hont A."/>
            <person name="Scarpelli C."/>
            <person name="Weissenbach J."/>
            <person name="Salanoubat M."/>
            <person name="Quetier F."/>
            <person name="Yu Y."/>
            <person name="Kim H.R."/>
            <person name="Rambo T."/>
            <person name="Currie J."/>
            <person name="Collura K."/>
            <person name="Luo M."/>
            <person name="Yang T."/>
            <person name="Ammiraju J.S.S."/>
            <person name="Engler F."/>
            <person name="Soderlund C."/>
            <person name="Wing R.A."/>
            <person name="Palmer L.E."/>
            <person name="de la Bastide M."/>
            <person name="Spiegel L."/>
            <person name="Nascimento L."/>
            <person name="Zutavern T."/>
            <person name="O'Shaughnessy A."/>
            <person name="Dike S."/>
            <person name="Dedhia N."/>
            <person name="Preston R."/>
            <person name="Balija V."/>
            <person name="McCombie W.R."/>
            <person name="Chow T."/>
            <person name="Chen H."/>
            <person name="Chung M."/>
            <person name="Chen C."/>
            <person name="Shaw J."/>
            <person name="Wu H."/>
            <person name="Hsiao K."/>
            <person name="Chao Y."/>
            <person name="Chu M."/>
            <person name="Cheng C."/>
            <person name="Hour A."/>
            <person name="Lee P."/>
            <person name="Lin S."/>
            <person name="Lin Y."/>
            <person name="Liou J."/>
            <person name="Liu S."/>
            <person name="Hsing Y."/>
            <person name="Raghuvanshi S."/>
            <person name="Mohanty A."/>
            <person name="Bharti A.K."/>
            <person name="Gaur A."/>
            <person name="Gupta V."/>
            <person name="Kumar D."/>
            <person name="Ravi V."/>
            <person name="Vij S."/>
            <person name="Kapur A."/>
            <person name="Khurana P."/>
            <person name="Khurana P."/>
            <person name="Khurana J.P."/>
            <person name="Tyagi A.K."/>
            <person name="Gaikwad K."/>
            <person name="Singh A."/>
            <person name="Dalal V."/>
            <person name="Srivastava S."/>
            <person name="Dixit A."/>
            <person name="Pal A.K."/>
            <person name="Ghazi I.A."/>
            <person name="Yadav M."/>
            <person name="Pandit A."/>
            <person name="Bhargava A."/>
            <person name="Sureshbabu K."/>
            <person name="Batra K."/>
            <person name="Sharma T.R."/>
            <person name="Mohapatra T."/>
            <person name="Singh N.K."/>
            <person name="Messing J."/>
            <person name="Nelson A.B."/>
            <person name="Fuks G."/>
            <person name="Kavchok S."/>
            <person name="Keizer G."/>
            <person name="Linton E."/>
            <person name="Llaca V."/>
            <person name="Song R."/>
            <person name="Tanyolac B."/>
            <person name="Young S."/>
            <person name="Ho-Il K."/>
            <person name="Hahn J.H."/>
            <person name="Sangsakoo G."/>
            <person name="Vanavichit A."/>
            <person name="de Mattos Luiz.A.T."/>
            <person name="Zimmer P.D."/>
            <person name="Malone G."/>
            <person name="Dellagostin O."/>
            <person name="de Oliveira A.C."/>
            <person name="Bevan M."/>
            <person name="Bancroft I."/>
            <person name="Minx P."/>
            <person name="Cordum H."/>
            <person name="Wilson R."/>
            <person name="Cheng Z."/>
            <person name="Jin W."/>
            <person name="Jiang J."/>
            <person name="Leong S.A."/>
            <person name="Iwama H."/>
            <person name="Gojobori T."/>
            <person name="Itoh T."/>
            <person name="Niimura Y."/>
            <person name="Fujii Y."/>
            <person name="Habara T."/>
            <person name="Sakai H."/>
            <person name="Sato Y."/>
            <person name="Wilson G."/>
            <person name="Kumar K."/>
            <person name="McCouch S."/>
            <person name="Juretic N."/>
            <person name="Hoen D."/>
            <person name="Wright S."/>
            <person name="Bruskiewich R."/>
            <person name="Bureau T."/>
            <person name="Miyao A."/>
            <person name="Hirochika H."/>
            <person name="Nishikawa T."/>
            <person name="Kadowaki K."/>
            <person name="Sugiura M."/>
            <person name="Burr B."/>
            <person name="Sasaki T."/>
        </authorList>
    </citation>
    <scope>NUCLEOTIDE SEQUENCE [LARGE SCALE GENOMIC DNA]</scope>
    <source>
        <strain evidence="2">cv. Nipponbare</strain>
    </source>
</reference>
<reference evidence="1 2" key="3">
    <citation type="journal article" date="2013" name="Rice">
        <title>Improvement of the Oryza sativa Nipponbare reference genome using next generation sequence and optical map data.</title>
        <authorList>
            <person name="Kawahara Y."/>
            <person name="de la Bastide M."/>
            <person name="Hamilton J.P."/>
            <person name="Kanamori H."/>
            <person name="McCombie W.R."/>
            <person name="Ouyang S."/>
            <person name="Schwartz D.C."/>
            <person name="Tanaka T."/>
            <person name="Wu J."/>
            <person name="Zhou S."/>
            <person name="Childs K.L."/>
            <person name="Davidson R.M."/>
            <person name="Lin H."/>
            <person name="Quesada-Ocampo L."/>
            <person name="Vaillancourt B."/>
            <person name="Sakai H."/>
            <person name="Lee S.S."/>
            <person name="Kim J."/>
            <person name="Numa H."/>
            <person name="Itoh T."/>
            <person name="Buell C.R."/>
            <person name="Matsumoto T."/>
        </authorList>
    </citation>
    <scope>NUCLEOTIDE SEQUENCE [LARGE SCALE GENOMIC DNA]</scope>
    <source>
        <strain evidence="2">cv. Nipponbare</strain>
    </source>
</reference>
<gene>
    <name evidence="1" type="ordered locus">Os03g0708750</name>
    <name evidence="1" type="ORF">OSNPB_030708750</name>
</gene>
<name>A0A0P0W2L5_ORYSJ</name>